<dbReference type="Gene3D" id="1.10.510.10">
    <property type="entry name" value="Transferase(Phosphotransferase) domain 1"/>
    <property type="match status" value="1"/>
</dbReference>
<evidence type="ECO:0008006" key="3">
    <source>
        <dbReference type="Google" id="ProtNLM"/>
    </source>
</evidence>
<reference evidence="1 2" key="1">
    <citation type="journal article" date="2019" name="Nat. Ecol. Evol.">
        <title>Megaphylogeny resolves global patterns of mushroom evolution.</title>
        <authorList>
            <person name="Varga T."/>
            <person name="Krizsan K."/>
            <person name="Foldi C."/>
            <person name="Dima B."/>
            <person name="Sanchez-Garcia M."/>
            <person name="Sanchez-Ramirez S."/>
            <person name="Szollosi G.J."/>
            <person name="Szarkandi J.G."/>
            <person name="Papp V."/>
            <person name="Albert L."/>
            <person name="Andreopoulos W."/>
            <person name="Angelini C."/>
            <person name="Antonin V."/>
            <person name="Barry K.W."/>
            <person name="Bougher N.L."/>
            <person name="Buchanan P."/>
            <person name="Buyck B."/>
            <person name="Bense V."/>
            <person name="Catcheside P."/>
            <person name="Chovatia M."/>
            <person name="Cooper J."/>
            <person name="Damon W."/>
            <person name="Desjardin D."/>
            <person name="Finy P."/>
            <person name="Geml J."/>
            <person name="Haridas S."/>
            <person name="Hughes K."/>
            <person name="Justo A."/>
            <person name="Karasinski D."/>
            <person name="Kautmanova I."/>
            <person name="Kiss B."/>
            <person name="Kocsube S."/>
            <person name="Kotiranta H."/>
            <person name="LaButti K.M."/>
            <person name="Lechner B.E."/>
            <person name="Liimatainen K."/>
            <person name="Lipzen A."/>
            <person name="Lukacs Z."/>
            <person name="Mihaltcheva S."/>
            <person name="Morgado L.N."/>
            <person name="Niskanen T."/>
            <person name="Noordeloos M.E."/>
            <person name="Ohm R.A."/>
            <person name="Ortiz-Santana B."/>
            <person name="Ovrebo C."/>
            <person name="Racz N."/>
            <person name="Riley R."/>
            <person name="Savchenko A."/>
            <person name="Shiryaev A."/>
            <person name="Soop K."/>
            <person name="Spirin V."/>
            <person name="Szebenyi C."/>
            <person name="Tomsovsky M."/>
            <person name="Tulloss R.E."/>
            <person name="Uehling J."/>
            <person name="Grigoriev I.V."/>
            <person name="Vagvolgyi C."/>
            <person name="Papp T."/>
            <person name="Martin F.M."/>
            <person name="Miettinen O."/>
            <person name="Hibbett D.S."/>
            <person name="Nagy L.G."/>
        </authorList>
    </citation>
    <scope>NUCLEOTIDE SEQUENCE [LARGE SCALE GENOMIC DNA]</scope>
    <source>
        <strain evidence="1 2">HHB13444</strain>
    </source>
</reference>
<evidence type="ECO:0000313" key="2">
    <source>
        <dbReference type="Proteomes" id="UP000308197"/>
    </source>
</evidence>
<sequence>MADAQKPVASGSGNALAPLEEVWDHFVPPRWLVEHPQLKARDITPCTVLKPGYVYQTDEMNEGIPQYAVKMVTFPVGSQEADIYELLDRRGLGSATHTLPATVLRSKGLPPVIVLPLVSQLRGRYDSRAKLPDMLRHFAQILTGVVNLHRLRIVHLDICIGNMLRAWHPLELEYHQHLELDKIYLIDFGGARILELGPGHQPAIDLPGSQIGKPNPSMERFDPYAWDVYCVGMTFNMLAQFVYTSSRKPIPWFLRRYIDWVIGPVCGCKSVCHCRPSARRALFVLTLIRGAVHVSESLKRLMKLIAKLFARPPRAVSP</sequence>
<accession>A0A5C3PH77</accession>
<dbReference type="InterPro" id="IPR011009">
    <property type="entry name" value="Kinase-like_dom_sf"/>
</dbReference>
<organism evidence="1 2">
    <name type="scientific">Polyporus arcularius HHB13444</name>
    <dbReference type="NCBI Taxonomy" id="1314778"/>
    <lineage>
        <taxon>Eukaryota</taxon>
        <taxon>Fungi</taxon>
        <taxon>Dikarya</taxon>
        <taxon>Basidiomycota</taxon>
        <taxon>Agaricomycotina</taxon>
        <taxon>Agaricomycetes</taxon>
        <taxon>Polyporales</taxon>
        <taxon>Polyporaceae</taxon>
        <taxon>Polyporus</taxon>
    </lineage>
</organism>
<dbReference type="EMBL" id="ML211114">
    <property type="protein sequence ID" value="TFK88387.1"/>
    <property type="molecule type" value="Genomic_DNA"/>
</dbReference>
<dbReference type="AlphaFoldDB" id="A0A5C3PH77"/>
<dbReference type="InParanoid" id="A0A5C3PH77"/>
<dbReference type="Proteomes" id="UP000308197">
    <property type="component" value="Unassembled WGS sequence"/>
</dbReference>
<proteinExistence type="predicted"/>
<protein>
    <recommendedName>
        <fullName evidence="3">Protein kinase domain-containing protein</fullName>
    </recommendedName>
</protein>
<name>A0A5C3PH77_9APHY</name>
<evidence type="ECO:0000313" key="1">
    <source>
        <dbReference type="EMBL" id="TFK88387.1"/>
    </source>
</evidence>
<dbReference type="SUPFAM" id="SSF56112">
    <property type="entry name" value="Protein kinase-like (PK-like)"/>
    <property type="match status" value="1"/>
</dbReference>
<keyword evidence="2" id="KW-1185">Reference proteome</keyword>
<gene>
    <name evidence="1" type="ORF">K466DRAFT_520884</name>
</gene>